<feature type="transmembrane region" description="Helical" evidence="2">
    <location>
        <begin position="1032"/>
        <end position="1056"/>
    </location>
</feature>
<dbReference type="PANTHER" id="PTHR37544">
    <property type="entry name" value="SPRAY-RELATED"/>
    <property type="match status" value="1"/>
</dbReference>
<feature type="transmembrane region" description="Helical" evidence="2">
    <location>
        <begin position="858"/>
        <end position="878"/>
    </location>
</feature>
<keyword evidence="2" id="KW-0812">Transmembrane</keyword>
<feature type="transmembrane region" description="Helical" evidence="2">
    <location>
        <begin position="57"/>
        <end position="77"/>
    </location>
</feature>
<keyword evidence="2" id="KW-1133">Transmembrane helix</keyword>
<evidence type="ECO:0000313" key="3">
    <source>
        <dbReference type="EMBL" id="GAB1310596.1"/>
    </source>
</evidence>
<evidence type="ECO:0000256" key="2">
    <source>
        <dbReference type="SAM" id="Phobius"/>
    </source>
</evidence>
<dbReference type="PANTHER" id="PTHR37544:SF3">
    <property type="entry name" value="SPRAY"/>
    <property type="match status" value="1"/>
</dbReference>
<feature type="region of interest" description="Disordered" evidence="1">
    <location>
        <begin position="682"/>
        <end position="722"/>
    </location>
</feature>
<dbReference type="GeneID" id="98171551"/>
<dbReference type="InterPro" id="IPR021840">
    <property type="entry name" value="DUF3433"/>
</dbReference>
<evidence type="ECO:0000256" key="1">
    <source>
        <dbReference type="SAM" id="MobiDB-lite"/>
    </source>
</evidence>
<dbReference type="RefSeq" id="XP_070912329.1">
    <property type="nucleotide sequence ID" value="XM_071056228.1"/>
</dbReference>
<gene>
    <name evidence="3" type="ORF">MFIFM68171_00806</name>
</gene>
<dbReference type="EMBL" id="BAAFSV010000001">
    <property type="protein sequence ID" value="GAB1310596.1"/>
    <property type="molecule type" value="Genomic_DNA"/>
</dbReference>
<feature type="transmembrane region" description="Helical" evidence="2">
    <location>
        <begin position="810"/>
        <end position="827"/>
    </location>
</feature>
<feature type="transmembrane region" description="Helical" evidence="2">
    <location>
        <begin position="1128"/>
        <end position="1154"/>
    </location>
</feature>
<accession>A0ABQ0FYK2</accession>
<evidence type="ECO:0000313" key="4">
    <source>
        <dbReference type="Proteomes" id="UP001628179"/>
    </source>
</evidence>
<proteinExistence type="predicted"/>
<reference evidence="3 4" key="1">
    <citation type="submission" date="2024-09" db="EMBL/GenBank/DDBJ databases">
        <title>Itraconazole resistance in Madurella fahalii resulting from another homologue of gene encoding cytochrome P450 14-alpha sterol demethylase (CYP51).</title>
        <authorList>
            <person name="Yoshioka I."/>
            <person name="Fahal A.H."/>
            <person name="Kaneko S."/>
            <person name="Yaguchi T."/>
        </authorList>
    </citation>
    <scope>NUCLEOTIDE SEQUENCE [LARGE SCALE GENOMIC DNA]</scope>
    <source>
        <strain evidence="3 4">IFM 68171</strain>
    </source>
</reference>
<protein>
    <submittedName>
        <fullName evidence="3">Zonadhesin</fullName>
    </submittedName>
</protein>
<feature type="transmembrane region" description="Helical" evidence="2">
    <location>
        <begin position="785"/>
        <end position="803"/>
    </location>
</feature>
<name>A0ABQ0FYK2_9PEZI</name>
<dbReference type="Pfam" id="PF11915">
    <property type="entry name" value="DUF3433"/>
    <property type="match status" value="2"/>
</dbReference>
<keyword evidence="2" id="KW-0472">Membrane</keyword>
<feature type="transmembrane region" description="Helical" evidence="2">
    <location>
        <begin position="1097"/>
        <end position="1116"/>
    </location>
</feature>
<sequence>MQQSFVHPRDDRAAYEYSVQATEDRHEVPRGGSAGGHPATGWRSDDAPNYKPKPLRWPFITAIIVLLLVAIALVVYAEKQMPDSDSSAQILGIHPNASQPLRFARNVPANLSSSTVADATTMVATALSNTVAITTTATLRESSFTSREEAAVLVQTLSETGLLSRTTLSVAASITTYPSDSDTVSIPTSMPAGSTVLSSSAQPVSTSSMVSLPSGAKTVPISVSVSTFTTNITVPVSTVTYTSEFTTTSVSSFTTVSTYSTTVVSTITKSAPTTFHESYWSSDGSQGTIPASTGTVQELDSTTFFSGVVTTVTGAKTVTAIGTVKGTSTITGVVIPSVGSVTITYYSTVFPPTVGVPVTQPPELVKVTAVQVIDAATVAVVHSEAPVIVVVPSEDVQTHVIDQQVATGVTQVGGSVVTDIVIITPSPVPVQVVTDVGGKPVTVINTPPPATVVTVVDGVQRTIIEPPPVQTVITMGGGVLTTVAGVVEGAQAAQPVTYTIVNNVGGTPVSQVVITTPAGPPYQPISYTVVQDIGGTLVTEVVVTTPTVAPGQPITYTAVDIVGGTAVTQVVVTTAAVGLFQPVSFTITTNVGGTPTVVTLTPPPTTIVETINGTPVTRVSTPPATSFTTTIGGTLTTQTSVTTPTGTGPITLTFVSTSGGTLSTFTTTISPTTYTTTLSGSLRTITSTPTPSTSFSTRPGSTRTYTSTSTLTGSGTAGNPPLPSVTGTTRVFSWTEADIFVGTFLPPLLGVGLIIPLRIIDLNAKLYQPFQTLARAGGGSGRETLLMQYSGLMAFVTPVVTMLQGHPIPFLTTLMVGCASFIVPLATEAIGLKLHGECYLNTASPRCGPALGVSPVPAHALMGLMAAVVILLLLVLFLTSRWVTGLYANPWNIAGIASLAGNPHVRIQQNSEGAMRRAVSDKQYGLGYFQNAAGREEYGIVLTDEAGRGLQDQDQVREGDSESELFEANAAVAKGGTLSQRLPFMTLRLPWRIAFVVFQLAVLVFVVVYHAYYRGGIRDGGRLWLFMNSNTFGVRFVAAIVGVIIAFCWQSFFISVSTMTPYTLMAQRTQPASRSILFSPSTNPFSGVYSAIKHRHAFLLAVSAAAILSEFLPVILSNVPFNLAQTGTAATACAVLSALFLGVMLAVLAWSFFVRYPPMPVDPRCIAGAMYYVSQSRMMLEDLEGVSVLGREERERRVLEAGRRYFYGVLAGGSWRRMGVDCDAGPAGEVMTAYVGAQGEAWGNRAAPGGLPRIDEQVAMNG</sequence>
<dbReference type="Proteomes" id="UP001628179">
    <property type="component" value="Unassembled WGS sequence"/>
</dbReference>
<feature type="region of interest" description="Disordered" evidence="1">
    <location>
        <begin position="21"/>
        <end position="45"/>
    </location>
</feature>
<organism evidence="3 4">
    <name type="scientific">Madurella fahalii</name>
    <dbReference type="NCBI Taxonomy" id="1157608"/>
    <lineage>
        <taxon>Eukaryota</taxon>
        <taxon>Fungi</taxon>
        <taxon>Dikarya</taxon>
        <taxon>Ascomycota</taxon>
        <taxon>Pezizomycotina</taxon>
        <taxon>Sordariomycetes</taxon>
        <taxon>Sordariomycetidae</taxon>
        <taxon>Sordariales</taxon>
        <taxon>Sordariales incertae sedis</taxon>
        <taxon>Madurella</taxon>
    </lineage>
</organism>
<feature type="compositionally biased region" description="Low complexity" evidence="1">
    <location>
        <begin position="682"/>
        <end position="714"/>
    </location>
</feature>
<feature type="transmembrane region" description="Helical" evidence="2">
    <location>
        <begin position="989"/>
        <end position="1012"/>
    </location>
</feature>
<comment type="caution">
    <text evidence="3">The sequence shown here is derived from an EMBL/GenBank/DDBJ whole genome shotgun (WGS) entry which is preliminary data.</text>
</comment>
<keyword evidence="4" id="KW-1185">Reference proteome</keyword>